<sequence>MIENSKINKVAELTPDKQVIPSDHHYGKNQGWKITFDDSKKAYQIISVSNPDLTFTWDSNHSGQVIGYEDHGYSDQYWRIEKTPDGFLKFKNYKDPKIVLDAAYTDYLIANWEIDGEGTQDWALIPVNNQPIADGEYQITSKEDPNKVADLTNNAHDNVVINDNHHGNNQKWRFTFNKDKQAYRVVSVSRPDLAFAWGSHTDSPTIFGAIGDFDDQYWSLIRTTDGYFQLRNYKNPHKLLSLTEAINETTLIVWDDWDGEGKEGQKWSLKRVDAPIIPNGKYNISSKLNYRKVVDHDVSKSKAVMREYIGLSSQGWEFKWNDSKKAYTIHPQKNDNLGLVYQNKNFPVIIDDMDDYNQDDNKLYWIIEYDIVLGGYVFRSLFEPSQVLDSQGGYSGMEVISWGALNKNQVWNLMPIDEKRGKEDIPVIENGIYNIATLKDNKKKIASNVPNKKIWFWEFPAEFLHDEDWIFEWDSLKKAYKISARDFPEKLLYFQEKESYIGLIDKLYINKNSLQQYWTIEHDIANDGYVIRSLYEPSQVLDSQGGNYRTFVINSESKLNNKNQLWNLISVKDNK</sequence>
<dbReference type="SUPFAM" id="SSF50370">
    <property type="entry name" value="Ricin B-like lectins"/>
    <property type="match status" value="4"/>
</dbReference>
<proteinExistence type="predicted"/>
<feature type="domain" description="Ricin B lectin" evidence="1">
    <location>
        <begin position="135"/>
        <end position="270"/>
    </location>
</feature>
<feature type="domain" description="Ricin B lectin" evidence="1">
    <location>
        <begin position="430"/>
        <end position="569"/>
    </location>
</feature>
<feature type="domain" description="Ricin B lectin" evidence="1">
    <location>
        <begin position="279"/>
        <end position="414"/>
    </location>
</feature>
<dbReference type="SMART" id="SM00458">
    <property type="entry name" value="RICIN"/>
    <property type="match status" value="4"/>
</dbReference>
<evidence type="ECO:0000313" key="3">
    <source>
        <dbReference type="Proteomes" id="UP000192727"/>
    </source>
</evidence>
<evidence type="ECO:0000259" key="1">
    <source>
        <dbReference type="SMART" id="SM00458"/>
    </source>
</evidence>
<evidence type="ECO:0000313" key="2">
    <source>
        <dbReference type="EMBL" id="ARF67009.1"/>
    </source>
</evidence>
<reference evidence="2 3" key="1">
    <citation type="submission" date="2017-03" db="EMBL/GenBank/DDBJ databases">
        <title>Paenibacillus larvae genome sequencing.</title>
        <authorList>
            <person name="Dingman D.W."/>
        </authorList>
    </citation>
    <scope>NUCLEOTIDE SEQUENCE [LARGE SCALE GENOMIC DNA]</scope>
    <source>
        <strain evidence="2 3">SAG 10367</strain>
    </source>
</reference>
<gene>
    <name evidence="2" type="ORF">B7C51_03100</name>
</gene>
<dbReference type="EMBL" id="CP020557">
    <property type="protein sequence ID" value="ARF67009.1"/>
    <property type="molecule type" value="Genomic_DNA"/>
</dbReference>
<dbReference type="AlphaFoldDB" id="A0A1V0UP18"/>
<name>A0A1V0UP18_9BACL</name>
<dbReference type="PROSITE" id="PS50231">
    <property type="entry name" value="RICIN_B_LECTIN"/>
    <property type="match status" value="3"/>
</dbReference>
<dbReference type="Pfam" id="PF14200">
    <property type="entry name" value="RicinB_lectin_2"/>
    <property type="match status" value="1"/>
</dbReference>
<dbReference type="RefSeq" id="WP_083038593.1">
    <property type="nucleotide sequence ID" value="NZ_CP020557.1"/>
</dbReference>
<dbReference type="Gene3D" id="2.80.10.50">
    <property type="match status" value="4"/>
</dbReference>
<dbReference type="InterPro" id="IPR035992">
    <property type="entry name" value="Ricin_B-like_lectins"/>
</dbReference>
<feature type="domain" description="Ricin B lectin" evidence="1">
    <location>
        <begin position="1"/>
        <end position="125"/>
    </location>
</feature>
<organism evidence="2 3">
    <name type="scientific">Paenibacillus larvae subsp. pulvifaciens</name>
    <dbReference type="NCBI Taxonomy" id="1477"/>
    <lineage>
        <taxon>Bacteria</taxon>
        <taxon>Bacillati</taxon>
        <taxon>Bacillota</taxon>
        <taxon>Bacilli</taxon>
        <taxon>Bacillales</taxon>
        <taxon>Paenibacillaceae</taxon>
        <taxon>Paenibacillus</taxon>
    </lineage>
</organism>
<dbReference type="CDD" id="cd23498">
    <property type="entry name" value="beta-trefoil_Ricin_MTX-like_rpt4"/>
    <property type="match status" value="1"/>
</dbReference>
<protein>
    <recommendedName>
        <fullName evidence="1">Ricin B lectin domain-containing protein</fullName>
    </recommendedName>
</protein>
<dbReference type="InterPro" id="IPR000772">
    <property type="entry name" value="Ricin_B_lectin"/>
</dbReference>
<dbReference type="Proteomes" id="UP000192727">
    <property type="component" value="Chromosome"/>
</dbReference>
<accession>A0A1V0UP18</accession>